<feature type="signal peptide" evidence="1">
    <location>
        <begin position="1"/>
        <end position="26"/>
    </location>
</feature>
<gene>
    <name evidence="2" type="ORF">OB236_36210</name>
</gene>
<protein>
    <submittedName>
        <fullName evidence="2">Uncharacterized protein</fullName>
    </submittedName>
</protein>
<evidence type="ECO:0000313" key="3">
    <source>
        <dbReference type="Proteomes" id="UP001652445"/>
    </source>
</evidence>
<evidence type="ECO:0000313" key="2">
    <source>
        <dbReference type="EMBL" id="MCU6797583.1"/>
    </source>
</evidence>
<dbReference type="RefSeq" id="WP_262688350.1">
    <property type="nucleotide sequence ID" value="NZ_JAOQIO010000122.1"/>
</dbReference>
<evidence type="ECO:0000256" key="1">
    <source>
        <dbReference type="SAM" id="SignalP"/>
    </source>
</evidence>
<keyword evidence="3" id="KW-1185">Reference proteome</keyword>
<reference evidence="2 3" key="1">
    <citation type="submission" date="2022-09" db="EMBL/GenBank/DDBJ databases">
        <authorList>
            <person name="Han X.L."/>
            <person name="Wang Q."/>
            <person name="Lu T."/>
        </authorList>
    </citation>
    <scope>NUCLEOTIDE SEQUENCE [LARGE SCALE GENOMIC DNA]</scope>
    <source>
        <strain evidence="2 3">WQ 127069</strain>
    </source>
</reference>
<dbReference type="EMBL" id="JAOQIO010000122">
    <property type="protein sequence ID" value="MCU6797583.1"/>
    <property type="molecule type" value="Genomic_DNA"/>
</dbReference>
<proteinExistence type="predicted"/>
<organism evidence="2 3">
    <name type="scientific">Paenibacillus baimaensis</name>
    <dbReference type="NCBI Taxonomy" id="2982185"/>
    <lineage>
        <taxon>Bacteria</taxon>
        <taxon>Bacillati</taxon>
        <taxon>Bacillota</taxon>
        <taxon>Bacilli</taxon>
        <taxon>Bacillales</taxon>
        <taxon>Paenibacillaceae</taxon>
        <taxon>Paenibacillus</taxon>
    </lineage>
</organism>
<feature type="chain" id="PRO_5047018816" evidence="1">
    <location>
        <begin position="27"/>
        <end position="124"/>
    </location>
</feature>
<sequence>MKLKQLLISGLCSLLLFVNFPANLHAKSYTHSLDFFYYDKQSDSSIVVTSDGTNRETMGYDQSIRFLKLAIGTTDVETFERGTYEGTNFEPGSGSITNDPQKVITGNFSAYVEVPRTQDWSAFT</sequence>
<feature type="non-terminal residue" evidence="2">
    <location>
        <position position="124"/>
    </location>
</feature>
<accession>A0ABT2USE2</accession>
<name>A0ABT2USE2_9BACL</name>
<dbReference type="Proteomes" id="UP001652445">
    <property type="component" value="Unassembled WGS sequence"/>
</dbReference>
<keyword evidence="1" id="KW-0732">Signal</keyword>
<comment type="caution">
    <text evidence="2">The sequence shown here is derived from an EMBL/GenBank/DDBJ whole genome shotgun (WGS) entry which is preliminary data.</text>
</comment>